<evidence type="ECO:0000256" key="3">
    <source>
        <dbReference type="ARBA" id="ARBA00022694"/>
    </source>
</evidence>
<comment type="catalytic activity">
    <reaction evidence="6">
        <text>L-threonylcarbamoyladenylate + adenosine(37) in tRNA = N(6)-L-threonylcarbamoyladenosine(37) in tRNA + AMP + H(+)</text>
        <dbReference type="Rhea" id="RHEA:37059"/>
        <dbReference type="Rhea" id="RHEA-COMP:10162"/>
        <dbReference type="Rhea" id="RHEA-COMP:10163"/>
        <dbReference type="ChEBI" id="CHEBI:15378"/>
        <dbReference type="ChEBI" id="CHEBI:73682"/>
        <dbReference type="ChEBI" id="CHEBI:74411"/>
        <dbReference type="ChEBI" id="CHEBI:74418"/>
        <dbReference type="ChEBI" id="CHEBI:456215"/>
        <dbReference type="EC" id="2.3.1.234"/>
    </reaction>
</comment>
<evidence type="ECO:0000256" key="1">
    <source>
        <dbReference type="ARBA" id="ARBA00012156"/>
    </source>
</evidence>
<evidence type="ECO:0000256" key="4">
    <source>
        <dbReference type="ARBA" id="ARBA00022723"/>
    </source>
</evidence>
<organism evidence="8 9">
    <name type="scientific">Geodia barretti</name>
    <name type="common">Barrett's horny sponge</name>
    <dbReference type="NCBI Taxonomy" id="519541"/>
    <lineage>
        <taxon>Eukaryota</taxon>
        <taxon>Metazoa</taxon>
        <taxon>Porifera</taxon>
        <taxon>Demospongiae</taxon>
        <taxon>Heteroscleromorpha</taxon>
        <taxon>Tetractinellida</taxon>
        <taxon>Astrophorina</taxon>
        <taxon>Geodiidae</taxon>
        <taxon>Geodia</taxon>
    </lineage>
</organism>
<keyword evidence="4" id="KW-0479">Metal-binding</keyword>
<dbReference type="GO" id="GO:0070525">
    <property type="term" value="P:tRNA threonylcarbamoyladenosine metabolic process"/>
    <property type="evidence" value="ECO:0007669"/>
    <property type="project" value="UniProtKB-ARBA"/>
</dbReference>
<evidence type="ECO:0000256" key="5">
    <source>
        <dbReference type="ARBA" id="ARBA00023315"/>
    </source>
</evidence>
<dbReference type="PANTHER" id="PTHR11735:SF6">
    <property type="entry name" value="TRNA N6-ADENOSINE THREONYLCARBAMOYLTRANSFERASE, MITOCHONDRIAL"/>
    <property type="match status" value="1"/>
</dbReference>
<dbReference type="Pfam" id="PF00814">
    <property type="entry name" value="TsaD"/>
    <property type="match status" value="1"/>
</dbReference>
<accession>A0AA35RM76</accession>
<evidence type="ECO:0000256" key="6">
    <source>
        <dbReference type="ARBA" id="ARBA00048117"/>
    </source>
</evidence>
<dbReference type="PRINTS" id="PR00789">
    <property type="entry name" value="OSIALOPTASE"/>
</dbReference>
<sequence length="206" mass="22329">MRGIGRLLGHCLHSQTPVHKTTGGIVPMVAADLHRHNLQRVTDTALRESGLHLEDVDVVAVTVGPGLALCLQAGLEFVKSLAKTHNKPVMPVHHMAAHALMPRMEQDIPFPYLVLLVSGGHCILAVAHSSDQFSRLGQTRDDSPGEAFDKLARWLGLDTHPDVGQKVGGAAVELLARKGDPTRYPFPPIMARRKCCNFSFSGLKTS</sequence>
<dbReference type="Gene3D" id="3.30.420.40">
    <property type="match status" value="2"/>
</dbReference>
<dbReference type="InterPro" id="IPR017860">
    <property type="entry name" value="Peptidase_M22_CS"/>
</dbReference>
<dbReference type="AlphaFoldDB" id="A0AA35RM76"/>
<protein>
    <recommendedName>
        <fullName evidence="1">N(6)-L-threonylcarbamoyladenine synthase</fullName>
        <ecNumber evidence="1">2.3.1.234</ecNumber>
    </recommendedName>
</protein>
<evidence type="ECO:0000259" key="7">
    <source>
        <dbReference type="Pfam" id="PF00814"/>
    </source>
</evidence>
<proteinExistence type="predicted"/>
<gene>
    <name evidence="8" type="ORF">GBAR_LOCUS8373</name>
</gene>
<evidence type="ECO:0000313" key="9">
    <source>
        <dbReference type="Proteomes" id="UP001174909"/>
    </source>
</evidence>
<dbReference type="GO" id="GO:0061711">
    <property type="term" value="F:tRNA N(6)-L-threonylcarbamoyladenine synthase activity"/>
    <property type="evidence" value="ECO:0007669"/>
    <property type="project" value="UniProtKB-EC"/>
</dbReference>
<dbReference type="PROSITE" id="PS01016">
    <property type="entry name" value="GLYCOPROTEASE"/>
    <property type="match status" value="1"/>
</dbReference>
<dbReference type="GO" id="GO:0046872">
    <property type="term" value="F:metal ion binding"/>
    <property type="evidence" value="ECO:0007669"/>
    <property type="project" value="UniProtKB-KW"/>
</dbReference>
<name>A0AA35RM76_GEOBA</name>
<keyword evidence="2" id="KW-0808">Transferase</keyword>
<dbReference type="EMBL" id="CASHTH010001241">
    <property type="protein sequence ID" value="CAI8013126.1"/>
    <property type="molecule type" value="Genomic_DNA"/>
</dbReference>
<dbReference type="EC" id="2.3.1.234" evidence="1"/>
<keyword evidence="3" id="KW-0819">tRNA processing</keyword>
<evidence type="ECO:0000256" key="2">
    <source>
        <dbReference type="ARBA" id="ARBA00022679"/>
    </source>
</evidence>
<reference evidence="8" key="1">
    <citation type="submission" date="2023-03" db="EMBL/GenBank/DDBJ databases">
        <authorList>
            <person name="Steffen K."/>
            <person name="Cardenas P."/>
        </authorList>
    </citation>
    <scope>NUCLEOTIDE SEQUENCE</scope>
</reference>
<evidence type="ECO:0000313" key="8">
    <source>
        <dbReference type="EMBL" id="CAI8013126.1"/>
    </source>
</evidence>
<dbReference type="Proteomes" id="UP001174909">
    <property type="component" value="Unassembled WGS sequence"/>
</dbReference>
<dbReference type="SUPFAM" id="SSF53067">
    <property type="entry name" value="Actin-like ATPase domain"/>
    <property type="match status" value="2"/>
</dbReference>
<dbReference type="InterPro" id="IPR000905">
    <property type="entry name" value="Gcp-like_dom"/>
</dbReference>
<comment type="caution">
    <text evidence="8">The sequence shown here is derived from an EMBL/GenBank/DDBJ whole genome shotgun (WGS) entry which is preliminary data.</text>
</comment>
<keyword evidence="9" id="KW-1185">Reference proteome</keyword>
<dbReference type="InterPro" id="IPR017861">
    <property type="entry name" value="KAE1/TsaD"/>
</dbReference>
<keyword evidence="5" id="KW-0012">Acyltransferase</keyword>
<dbReference type="GO" id="GO:0006400">
    <property type="term" value="P:tRNA modification"/>
    <property type="evidence" value="ECO:0007669"/>
    <property type="project" value="UniProtKB-ARBA"/>
</dbReference>
<dbReference type="PANTHER" id="PTHR11735">
    <property type="entry name" value="TRNA N6-ADENOSINE THREONYLCARBAMOYLTRANSFERASE"/>
    <property type="match status" value="1"/>
</dbReference>
<feature type="domain" description="Gcp-like" evidence="7">
    <location>
        <begin position="7"/>
        <end position="206"/>
    </location>
</feature>
<dbReference type="GO" id="GO:0005739">
    <property type="term" value="C:mitochondrion"/>
    <property type="evidence" value="ECO:0007669"/>
    <property type="project" value="TreeGrafter"/>
</dbReference>
<dbReference type="InterPro" id="IPR043129">
    <property type="entry name" value="ATPase_NBD"/>
</dbReference>
<feature type="non-terminal residue" evidence="8">
    <location>
        <position position="1"/>
    </location>
</feature>